<evidence type="ECO:0000313" key="2">
    <source>
        <dbReference type="EMBL" id="MFD1528730.1"/>
    </source>
</evidence>
<dbReference type="PANTHER" id="PTHR36833:SF1">
    <property type="entry name" value="INTEGRAL MEMBRANE TRANSPORT PROTEIN"/>
    <property type="match status" value="1"/>
</dbReference>
<keyword evidence="1" id="KW-1133">Transmembrane helix</keyword>
<proteinExistence type="predicted"/>
<evidence type="ECO:0000256" key="1">
    <source>
        <dbReference type="SAM" id="Phobius"/>
    </source>
</evidence>
<dbReference type="Pfam" id="PF06182">
    <property type="entry name" value="ABC2_membrane_6"/>
    <property type="match status" value="1"/>
</dbReference>
<organism evidence="2 3">
    <name type="scientific">Pseudonocardia aurantiaca</name>
    <dbReference type="NCBI Taxonomy" id="75290"/>
    <lineage>
        <taxon>Bacteria</taxon>
        <taxon>Bacillati</taxon>
        <taxon>Actinomycetota</taxon>
        <taxon>Actinomycetes</taxon>
        <taxon>Pseudonocardiales</taxon>
        <taxon>Pseudonocardiaceae</taxon>
        <taxon>Pseudonocardia</taxon>
    </lineage>
</organism>
<name>A0ABW4FDC9_9PSEU</name>
<comment type="caution">
    <text evidence="2">The sequence shown here is derived from an EMBL/GenBank/DDBJ whole genome shotgun (WGS) entry which is preliminary data.</text>
</comment>
<dbReference type="PANTHER" id="PTHR36833">
    <property type="entry name" value="SLR0610 PROTEIN-RELATED"/>
    <property type="match status" value="1"/>
</dbReference>
<evidence type="ECO:0000313" key="3">
    <source>
        <dbReference type="Proteomes" id="UP001597145"/>
    </source>
</evidence>
<feature type="transmembrane region" description="Helical" evidence="1">
    <location>
        <begin position="235"/>
        <end position="255"/>
    </location>
</feature>
<feature type="transmembrane region" description="Helical" evidence="1">
    <location>
        <begin position="119"/>
        <end position="140"/>
    </location>
</feature>
<keyword evidence="1" id="KW-0812">Transmembrane</keyword>
<sequence length="267" mass="28238">MDRPGSVYPRIIASRVRSQLAYPVSFALDVVAQFAGQCIELVVILVVFTQVSSLGGFSMSEVLLIFGIAGTAFGLADLCVGQIDELPNHIRTGELDVMLLRPLGTLPQLLSADVSLKRVGRVATGLVVLGWSLATVGIDWTPERALLAVVAPIAGAVILSAIWVAANAVSFWLVDGREVANSVTYGSSLSTSYPITIYGPWLRRAMCYAVPAAFVAYFPALALLGRPDPLGLPAFLQWTSPLVAAAAVAVAGLVWRTGVRHYQGTGS</sequence>
<feature type="transmembrane region" description="Helical" evidence="1">
    <location>
        <begin position="205"/>
        <end position="223"/>
    </location>
</feature>
<feature type="transmembrane region" description="Helical" evidence="1">
    <location>
        <begin position="20"/>
        <end position="50"/>
    </location>
</feature>
<feature type="transmembrane region" description="Helical" evidence="1">
    <location>
        <begin position="146"/>
        <end position="174"/>
    </location>
</feature>
<accession>A0ABW4FDC9</accession>
<gene>
    <name evidence="2" type="ORF">ACFSCY_04675</name>
</gene>
<feature type="transmembrane region" description="Helical" evidence="1">
    <location>
        <begin position="62"/>
        <end position="81"/>
    </location>
</feature>
<dbReference type="InterPro" id="IPR010390">
    <property type="entry name" value="ABC-2_transporter-like"/>
</dbReference>
<keyword evidence="3" id="KW-1185">Reference proteome</keyword>
<dbReference type="Proteomes" id="UP001597145">
    <property type="component" value="Unassembled WGS sequence"/>
</dbReference>
<dbReference type="RefSeq" id="WP_343970084.1">
    <property type="nucleotide sequence ID" value="NZ_BAAAJG010000001.1"/>
</dbReference>
<protein>
    <submittedName>
        <fullName evidence="2">ABC transporter permease</fullName>
    </submittedName>
</protein>
<reference evidence="3" key="1">
    <citation type="journal article" date="2019" name="Int. J. Syst. Evol. Microbiol.">
        <title>The Global Catalogue of Microorganisms (GCM) 10K type strain sequencing project: providing services to taxonomists for standard genome sequencing and annotation.</title>
        <authorList>
            <consortium name="The Broad Institute Genomics Platform"/>
            <consortium name="The Broad Institute Genome Sequencing Center for Infectious Disease"/>
            <person name="Wu L."/>
            <person name="Ma J."/>
        </authorList>
    </citation>
    <scope>NUCLEOTIDE SEQUENCE [LARGE SCALE GENOMIC DNA]</scope>
    <source>
        <strain evidence="3">JCM 12165</strain>
    </source>
</reference>
<keyword evidence="1" id="KW-0472">Membrane</keyword>
<dbReference type="EMBL" id="JBHUCP010000003">
    <property type="protein sequence ID" value="MFD1528730.1"/>
    <property type="molecule type" value="Genomic_DNA"/>
</dbReference>